<dbReference type="InterPro" id="IPR036259">
    <property type="entry name" value="MFS_trans_sf"/>
</dbReference>
<reference evidence="7 8" key="1">
    <citation type="submission" date="2019-03" db="EMBL/GenBank/DDBJ databases">
        <title>Genomic analyses of the natural microbiome of Caenorhabditis elegans.</title>
        <authorList>
            <person name="Samuel B."/>
        </authorList>
    </citation>
    <scope>NUCLEOTIDE SEQUENCE [LARGE SCALE GENOMIC DNA]</scope>
    <source>
        <strain evidence="7 8">BIGb0525</strain>
    </source>
</reference>
<dbReference type="PANTHER" id="PTHR23513">
    <property type="entry name" value="INTEGRAL MEMBRANE EFFLUX PROTEIN-RELATED"/>
    <property type="match status" value="1"/>
</dbReference>
<dbReference type="GO" id="GO:0022857">
    <property type="term" value="F:transmembrane transporter activity"/>
    <property type="evidence" value="ECO:0007669"/>
    <property type="project" value="InterPro"/>
</dbReference>
<dbReference type="Proteomes" id="UP000295804">
    <property type="component" value="Unassembled WGS sequence"/>
</dbReference>
<dbReference type="InterPro" id="IPR011701">
    <property type="entry name" value="MFS"/>
</dbReference>
<proteinExistence type="predicted"/>
<feature type="transmembrane region" description="Helical" evidence="6">
    <location>
        <begin position="225"/>
        <end position="244"/>
    </location>
</feature>
<feature type="transmembrane region" description="Helical" evidence="6">
    <location>
        <begin position="339"/>
        <end position="356"/>
    </location>
</feature>
<dbReference type="EMBL" id="SOCQ01000005">
    <property type="protein sequence ID" value="TDV48377.1"/>
    <property type="molecule type" value="Genomic_DNA"/>
</dbReference>
<dbReference type="PANTHER" id="PTHR23513:SF6">
    <property type="entry name" value="MAJOR FACILITATOR SUPERFAMILY ASSOCIATED DOMAIN-CONTAINING PROTEIN"/>
    <property type="match status" value="1"/>
</dbReference>
<feature type="transmembrane region" description="Helical" evidence="6">
    <location>
        <begin position="307"/>
        <end position="327"/>
    </location>
</feature>
<evidence type="ECO:0000256" key="2">
    <source>
        <dbReference type="ARBA" id="ARBA00022475"/>
    </source>
</evidence>
<comment type="caution">
    <text evidence="7">The sequence shown here is derived from an EMBL/GenBank/DDBJ whole genome shotgun (WGS) entry which is preliminary data.</text>
</comment>
<feature type="transmembrane region" description="Helical" evidence="6">
    <location>
        <begin position="75"/>
        <end position="94"/>
    </location>
</feature>
<dbReference type="AlphaFoldDB" id="A0A4R7VGY1"/>
<keyword evidence="3 6" id="KW-0812">Transmembrane</keyword>
<feature type="transmembrane region" description="Helical" evidence="6">
    <location>
        <begin position="265"/>
        <end position="287"/>
    </location>
</feature>
<feature type="transmembrane region" description="Helical" evidence="6">
    <location>
        <begin position="362"/>
        <end position="383"/>
    </location>
</feature>
<feature type="transmembrane region" description="Helical" evidence="6">
    <location>
        <begin position="395"/>
        <end position="421"/>
    </location>
</feature>
<feature type="transmembrane region" description="Helical" evidence="6">
    <location>
        <begin position="427"/>
        <end position="447"/>
    </location>
</feature>
<dbReference type="Gene3D" id="1.20.1250.20">
    <property type="entry name" value="MFS general substrate transporter like domains"/>
    <property type="match status" value="1"/>
</dbReference>
<evidence type="ECO:0000256" key="1">
    <source>
        <dbReference type="ARBA" id="ARBA00004651"/>
    </source>
</evidence>
<dbReference type="SUPFAM" id="SSF103473">
    <property type="entry name" value="MFS general substrate transporter"/>
    <property type="match status" value="1"/>
</dbReference>
<evidence type="ECO:0000256" key="4">
    <source>
        <dbReference type="ARBA" id="ARBA00022989"/>
    </source>
</evidence>
<feature type="transmembrane region" description="Helical" evidence="6">
    <location>
        <begin position="196"/>
        <end position="219"/>
    </location>
</feature>
<gene>
    <name evidence="7" type="ORF">EDF87_10529</name>
</gene>
<organism evidence="7 8">
    <name type="scientific">Pseudomonas helmanticensis</name>
    <dbReference type="NCBI Taxonomy" id="1471381"/>
    <lineage>
        <taxon>Bacteria</taxon>
        <taxon>Pseudomonadati</taxon>
        <taxon>Pseudomonadota</taxon>
        <taxon>Gammaproteobacteria</taxon>
        <taxon>Pseudomonadales</taxon>
        <taxon>Pseudomonadaceae</taxon>
        <taxon>Pseudomonas</taxon>
    </lineage>
</organism>
<dbReference type="CDD" id="cd06173">
    <property type="entry name" value="MFS_MefA_like"/>
    <property type="match status" value="1"/>
</dbReference>
<evidence type="ECO:0000256" key="6">
    <source>
        <dbReference type="SAM" id="Phobius"/>
    </source>
</evidence>
<sequence>MEWATALIVDSIQHVHVGEPLKHPPISPLSLWERARVRGLSDPGQFTSTVHRSNHTQGLNVTTPRNTHLIVTARLISDFGAFLNMVALATYVYLLSNSAMSVGIFLASRVGGGVFASLIGTAFYRRCSGRAPLIAFDLLRASVLGLLLVVPVSQQAMLLPVIAFGLGLGNSMFAIGLNSQLPRLIPADQLLKANAWITSASSAAMVGGSLISGLLVAGFGFETVFALNALTYLLAALLIVPLRFAPVIVNDEPGRGEWSALKQGLRAAPVIAAMLAVTMADTLGSAAHNVGFPIISKLLTPESASTTLGLMLAVWASGKLLGARIASRLKGSDNIHLERRFFFGVALMSCGFILMFQQHSLYGLLLFSLPAGLGDGFSEVGLMSRLQREPERLRLPIFSVLTLLQMTGFGIGMLIAAPFYAWWTPGAVVMLFHGIPLGTLLTVKLLALKRGRVARSSPTPVP</sequence>
<protein>
    <submittedName>
        <fullName evidence="7">Putative MFS family arabinose efflux permease</fullName>
    </submittedName>
</protein>
<dbReference type="GO" id="GO:0005886">
    <property type="term" value="C:plasma membrane"/>
    <property type="evidence" value="ECO:0007669"/>
    <property type="project" value="UniProtKB-SubCell"/>
</dbReference>
<feature type="transmembrane region" description="Helical" evidence="6">
    <location>
        <begin position="156"/>
        <end position="175"/>
    </location>
</feature>
<dbReference type="Pfam" id="PF07690">
    <property type="entry name" value="MFS_1"/>
    <property type="match status" value="1"/>
</dbReference>
<keyword evidence="5 6" id="KW-0472">Membrane</keyword>
<keyword evidence="4 6" id="KW-1133">Transmembrane helix</keyword>
<accession>A0A4R7VGY1</accession>
<feature type="transmembrane region" description="Helical" evidence="6">
    <location>
        <begin position="131"/>
        <end position="150"/>
    </location>
</feature>
<evidence type="ECO:0000313" key="8">
    <source>
        <dbReference type="Proteomes" id="UP000295804"/>
    </source>
</evidence>
<name>A0A4R7VGY1_9PSED</name>
<feature type="transmembrane region" description="Helical" evidence="6">
    <location>
        <begin position="100"/>
        <end position="124"/>
    </location>
</feature>
<evidence type="ECO:0000256" key="5">
    <source>
        <dbReference type="ARBA" id="ARBA00023136"/>
    </source>
</evidence>
<evidence type="ECO:0000313" key="7">
    <source>
        <dbReference type="EMBL" id="TDV48377.1"/>
    </source>
</evidence>
<keyword evidence="2" id="KW-1003">Cell membrane</keyword>
<comment type="subcellular location">
    <subcellularLocation>
        <location evidence="1">Cell membrane</location>
        <topology evidence="1">Multi-pass membrane protein</topology>
    </subcellularLocation>
</comment>
<evidence type="ECO:0000256" key="3">
    <source>
        <dbReference type="ARBA" id="ARBA00022692"/>
    </source>
</evidence>